<evidence type="ECO:0000259" key="2">
    <source>
        <dbReference type="Pfam" id="PF19838"/>
    </source>
</evidence>
<evidence type="ECO:0000313" key="3">
    <source>
        <dbReference type="EMBL" id="MFC3812935.1"/>
    </source>
</evidence>
<feature type="signal peptide" evidence="1">
    <location>
        <begin position="1"/>
        <end position="22"/>
    </location>
</feature>
<dbReference type="Pfam" id="PF19838">
    <property type="entry name" value="LptD_2"/>
    <property type="match status" value="1"/>
</dbReference>
<dbReference type="RefSeq" id="WP_379839841.1">
    <property type="nucleotide sequence ID" value="NZ_JBHRYQ010000001.1"/>
</dbReference>
<feature type="chain" id="PRO_5047539053" evidence="1">
    <location>
        <begin position="23"/>
        <end position="960"/>
    </location>
</feature>
<keyword evidence="4" id="KW-1185">Reference proteome</keyword>
<feature type="domain" description="LPS-assembly protein LptD central" evidence="2">
    <location>
        <begin position="235"/>
        <end position="762"/>
    </location>
</feature>
<dbReference type="EMBL" id="JBHRYQ010000001">
    <property type="protein sequence ID" value="MFC3812935.1"/>
    <property type="molecule type" value="Genomic_DNA"/>
</dbReference>
<dbReference type="InterPro" id="IPR045659">
    <property type="entry name" value="LptD_2"/>
</dbReference>
<proteinExistence type="predicted"/>
<sequence length="960" mass="107301">MYFIKIIISALFVACFAIESQAQRTLPIGGAGGANRFGNFGAPTSTPATNKSEIPKARIPRAKRDTTGVAIPDSLKSKDSQIETTVETMSSDSTVLDVENQIYYLHGNAQVIYGDIELTADFIRLDWGKSEVYAHGMPDTTKKVGTPVKGKPVFSDAGEKYNSDTIRYNFKSKKAIVSNIVTEQGEGIVVGQKVKKDPQDNMYLANAKYTTCNLAEPHFHISAKRIKLVNKKSLISGPFNLVLSDIPLPIGLPFGFFPIPKKKEIGTSGFVMGNYGEEPSNRGFYFRDFGYYHAFSEYVGAKLLVSIYSNGSYGAGVQSTYTRKYKYTGNVNLQFNYNKSGDIIPTTSASKDFNISWAHSPQNRRPDRSFSSNVNLVSNGFNRNNRRLDELDQYTNNTFGSSVQYSRSFGKLVRTSTGFRVDQNVSTKVMNSSLDYTFGLNQFNPFIKEKNQVGNWYEGFRVGLDLSGGYKLTNDITSRTRSTTYTDYNIIGVENKPLTNEEIRLQNLGISTSQTVVELNSLENIRYLFQNLGQFRSSFSVPISLPNFKIAKFINFTPGFSYRGDVYTKRLSYEYNESLDAVKIDTTSGVYTAGSWNTSASLNTRAYGTYQFGKNSRIQAIRHTIAPSLSIGYSPDLSKNSNLYQQTRVRADDVDERFMPRFAELGQASGASGSIGFNLTNQLEAKIRAKSDTAQNAFEKISLLDNLSFGTSYNLFALEQKYKYLGDTINAGFNLSNFNIGANTSLFKGLISLNFSSTIDPYTYVEDTQNTTNLAGRRVPVFKWKHDGFAGSYLSFANISISTNINPKKLRGKQVEPVGPKTNDPAKEAMQKFVQANPLAYVDFSIPWNLNLSYNLSYNKQGLASAQVVQAFQFTGDVSLTPKWKVNFSSGWDFVYKSVTLTNIGILRELHCWDMSFNWTPIAGNNLRASNYSFTLQPRSSLLRDLKLSRRRVYYDKGGF</sequence>
<comment type="caution">
    <text evidence="3">The sequence shown here is derived from an EMBL/GenBank/DDBJ whole genome shotgun (WGS) entry which is preliminary data.</text>
</comment>
<accession>A0ABV7Z376</accession>
<protein>
    <submittedName>
        <fullName evidence="3">LPS assembly protein LptD</fullName>
    </submittedName>
</protein>
<keyword evidence="1" id="KW-0732">Signal</keyword>
<evidence type="ECO:0000256" key="1">
    <source>
        <dbReference type="SAM" id="SignalP"/>
    </source>
</evidence>
<name>A0ABV7Z376_9BACT</name>
<dbReference type="PANTHER" id="PTHR30189:SF1">
    <property type="entry name" value="LPS-ASSEMBLY PROTEIN LPTD"/>
    <property type="match status" value="1"/>
</dbReference>
<dbReference type="Gene3D" id="2.60.450.10">
    <property type="entry name" value="Lipopolysaccharide (LPS) transport protein A like domain"/>
    <property type="match status" value="1"/>
</dbReference>
<organism evidence="3 4">
    <name type="scientific">Lacihabitans lacunae</name>
    <dbReference type="NCBI Taxonomy" id="1028214"/>
    <lineage>
        <taxon>Bacteria</taxon>
        <taxon>Pseudomonadati</taxon>
        <taxon>Bacteroidota</taxon>
        <taxon>Cytophagia</taxon>
        <taxon>Cytophagales</taxon>
        <taxon>Leadbetterellaceae</taxon>
        <taxon>Lacihabitans</taxon>
    </lineage>
</organism>
<dbReference type="PANTHER" id="PTHR30189">
    <property type="entry name" value="LPS-ASSEMBLY PROTEIN"/>
    <property type="match status" value="1"/>
</dbReference>
<gene>
    <name evidence="3" type="ORF">ACFOOI_19890</name>
</gene>
<dbReference type="Proteomes" id="UP001595616">
    <property type="component" value="Unassembled WGS sequence"/>
</dbReference>
<reference evidence="4" key="1">
    <citation type="journal article" date="2019" name="Int. J. Syst. Evol. Microbiol.">
        <title>The Global Catalogue of Microorganisms (GCM) 10K type strain sequencing project: providing services to taxonomists for standard genome sequencing and annotation.</title>
        <authorList>
            <consortium name="The Broad Institute Genomics Platform"/>
            <consortium name="The Broad Institute Genome Sequencing Center for Infectious Disease"/>
            <person name="Wu L."/>
            <person name="Ma J."/>
        </authorList>
    </citation>
    <scope>NUCLEOTIDE SEQUENCE [LARGE SCALE GENOMIC DNA]</scope>
    <source>
        <strain evidence="4">CECT 7956</strain>
    </source>
</reference>
<evidence type="ECO:0000313" key="4">
    <source>
        <dbReference type="Proteomes" id="UP001595616"/>
    </source>
</evidence>
<dbReference type="InterPro" id="IPR050218">
    <property type="entry name" value="LptD"/>
</dbReference>